<proteinExistence type="predicted"/>
<dbReference type="OrthoDB" id="9814290at2"/>
<keyword evidence="1" id="KW-1133">Transmembrane helix</keyword>
<dbReference type="EMBL" id="MQWB01000001">
    <property type="protein sequence ID" value="OZC01924.1"/>
    <property type="molecule type" value="Genomic_DNA"/>
</dbReference>
<feature type="domain" description="Cytochrome c assembly protein" evidence="2">
    <location>
        <begin position="36"/>
        <end position="174"/>
    </location>
</feature>
<feature type="transmembrane region" description="Helical" evidence="1">
    <location>
        <begin position="51"/>
        <end position="70"/>
    </location>
</feature>
<dbReference type="RefSeq" id="WP_094545605.1">
    <property type="nucleotide sequence ID" value="NZ_MQWB01000001.1"/>
</dbReference>
<keyword evidence="1" id="KW-0812">Transmembrane</keyword>
<dbReference type="InParanoid" id="A0A259TWG7"/>
<dbReference type="GO" id="GO:0020037">
    <property type="term" value="F:heme binding"/>
    <property type="evidence" value="ECO:0007669"/>
    <property type="project" value="InterPro"/>
</dbReference>
<dbReference type="GO" id="GO:0017004">
    <property type="term" value="P:cytochrome complex assembly"/>
    <property type="evidence" value="ECO:0007669"/>
    <property type="project" value="InterPro"/>
</dbReference>
<feature type="transmembrane region" description="Helical" evidence="1">
    <location>
        <begin position="159"/>
        <end position="176"/>
    </location>
</feature>
<accession>A0A259TWG7</accession>
<gene>
    <name evidence="3" type="ORF">BSZ36_02330</name>
</gene>
<reference evidence="3 4" key="1">
    <citation type="submission" date="2016-11" db="EMBL/GenBank/DDBJ databases">
        <title>Study of marine rhodopsin-containing bacteria.</title>
        <authorList>
            <person name="Yoshizawa S."/>
            <person name="Kumagai Y."/>
            <person name="Kogure K."/>
        </authorList>
    </citation>
    <scope>NUCLEOTIDE SEQUENCE [LARGE SCALE GENOMIC DNA]</scope>
    <source>
        <strain evidence="3 4">SG-29</strain>
    </source>
</reference>
<organism evidence="3 4">
    <name type="scientific">Rubricoccus marinus</name>
    <dbReference type="NCBI Taxonomy" id="716817"/>
    <lineage>
        <taxon>Bacteria</taxon>
        <taxon>Pseudomonadati</taxon>
        <taxon>Rhodothermota</taxon>
        <taxon>Rhodothermia</taxon>
        <taxon>Rhodothermales</taxon>
        <taxon>Rubricoccaceae</taxon>
        <taxon>Rubricoccus</taxon>
    </lineage>
</organism>
<evidence type="ECO:0000259" key="2">
    <source>
        <dbReference type="Pfam" id="PF01578"/>
    </source>
</evidence>
<evidence type="ECO:0000256" key="1">
    <source>
        <dbReference type="SAM" id="Phobius"/>
    </source>
</evidence>
<feature type="transmembrane region" description="Helical" evidence="1">
    <location>
        <begin position="14"/>
        <end position="36"/>
    </location>
</feature>
<feature type="transmembrane region" description="Helical" evidence="1">
    <location>
        <begin position="129"/>
        <end position="147"/>
    </location>
</feature>
<feature type="transmembrane region" description="Helical" evidence="1">
    <location>
        <begin position="90"/>
        <end position="109"/>
    </location>
</feature>
<dbReference type="Pfam" id="PF01578">
    <property type="entry name" value="Cytochrom_C_asm"/>
    <property type="match status" value="1"/>
</dbReference>
<evidence type="ECO:0000313" key="4">
    <source>
        <dbReference type="Proteomes" id="UP000216446"/>
    </source>
</evidence>
<dbReference type="Proteomes" id="UP000216446">
    <property type="component" value="Unassembled WGS sequence"/>
</dbReference>
<sequence>MDSTSLRLRTPGPLYRVFGVVVSVWITVVLVLGITGDVSNLPILEHTARNLYFHVPMWFVLYLASLVGAWHSWRYLRTRERLHDVRAEQAWIVATGFGVVALVTGVVWARFTWYQGTGLWWSPEPRQNLVAVQLLITGAYFVLRGSVDEPRMRGRLSAVYALFATALLPYLTYVLPRQMQSLHPGAEGNPAFSEMDIAPQMRWVFYASSIGFLLLAWWIYTIRVRAAAADLRLQASQAASD</sequence>
<dbReference type="InterPro" id="IPR002541">
    <property type="entry name" value="Cyt_c_assembly"/>
</dbReference>
<protein>
    <submittedName>
        <fullName evidence="3">Cytochrome C assembly protein</fullName>
    </submittedName>
</protein>
<keyword evidence="1" id="KW-0472">Membrane</keyword>
<evidence type="ECO:0000313" key="3">
    <source>
        <dbReference type="EMBL" id="OZC01924.1"/>
    </source>
</evidence>
<feature type="transmembrane region" description="Helical" evidence="1">
    <location>
        <begin position="203"/>
        <end position="222"/>
    </location>
</feature>
<dbReference type="AlphaFoldDB" id="A0A259TWG7"/>
<keyword evidence="4" id="KW-1185">Reference proteome</keyword>
<comment type="caution">
    <text evidence="3">The sequence shown here is derived from an EMBL/GenBank/DDBJ whole genome shotgun (WGS) entry which is preliminary data.</text>
</comment>
<name>A0A259TWG7_9BACT</name>